<accession>A0A6L8V1A2</accession>
<evidence type="ECO:0000259" key="1">
    <source>
        <dbReference type="PROSITE" id="PS51186"/>
    </source>
</evidence>
<evidence type="ECO:0000313" key="3">
    <source>
        <dbReference type="Proteomes" id="UP000481087"/>
    </source>
</evidence>
<dbReference type="PROSITE" id="PS51186">
    <property type="entry name" value="GNAT"/>
    <property type="match status" value="1"/>
</dbReference>
<name>A0A6L8V1A2_9BACL</name>
<organism evidence="2 3">
    <name type="scientific">Paenibacillus silvestris</name>
    <dbReference type="NCBI Taxonomy" id="2606219"/>
    <lineage>
        <taxon>Bacteria</taxon>
        <taxon>Bacillati</taxon>
        <taxon>Bacillota</taxon>
        <taxon>Bacilli</taxon>
        <taxon>Bacillales</taxon>
        <taxon>Paenibacillaceae</taxon>
        <taxon>Paenibacillus</taxon>
    </lineage>
</organism>
<proteinExistence type="predicted"/>
<keyword evidence="3" id="KW-1185">Reference proteome</keyword>
<reference evidence="2 3" key="1">
    <citation type="submission" date="2019-12" db="EMBL/GenBank/DDBJ databases">
        <title>Paenibacillus sp. nov. sp. isolated from soil.</title>
        <authorList>
            <person name="Kim J."/>
            <person name="Jeong S.E."/>
            <person name="Jung H.S."/>
            <person name="Jeon C.O."/>
        </authorList>
    </citation>
    <scope>NUCLEOTIDE SEQUENCE [LARGE SCALE GENOMIC DNA]</scope>
    <source>
        <strain evidence="2 3">5J-6</strain>
    </source>
</reference>
<dbReference type="SUPFAM" id="SSF55729">
    <property type="entry name" value="Acyl-CoA N-acyltransferases (Nat)"/>
    <property type="match status" value="2"/>
</dbReference>
<protein>
    <submittedName>
        <fullName evidence="2">GNAT family N-acetyltransferase</fullName>
    </submittedName>
</protein>
<dbReference type="Gene3D" id="3.40.630.30">
    <property type="match status" value="1"/>
</dbReference>
<keyword evidence="2" id="KW-0808">Transferase</keyword>
<comment type="caution">
    <text evidence="2">The sequence shown here is derived from an EMBL/GenBank/DDBJ whole genome shotgun (WGS) entry which is preliminary data.</text>
</comment>
<gene>
    <name evidence="2" type="ORF">GQF01_14440</name>
</gene>
<dbReference type="GO" id="GO:0016747">
    <property type="term" value="F:acyltransferase activity, transferring groups other than amino-acyl groups"/>
    <property type="evidence" value="ECO:0007669"/>
    <property type="project" value="InterPro"/>
</dbReference>
<dbReference type="Proteomes" id="UP000481087">
    <property type="component" value="Unassembled WGS sequence"/>
</dbReference>
<sequence>MIMLNIRQIQPYELAAFAAIGNHAEEAVLVQSYLEKMIGLGSIRLEWCYVIEEDGHLCGRIAFWTMPKVGKPLAMVLLELPWDQENYISFGTTLLEKTLPIMKTYGAVNIEHVLDTPPVNPQFQRHAEKRMNFLSHLGFHEIRETKRFEWQVDPISATASTRSLSFLPLSEAGEDAFVEAIMKVSALTLDQRINDERNEVGARQHASELFEELKEMEYEPDWWQLAYDAAGQLVGFVMPAKAPAFSTIAYIGVVPEQRGKGYIDSLLNQGTSLLLAAGESLIRADTDVSNFPMAQAFLRSGYKQFSTRKEYSLKLDDH</sequence>
<feature type="domain" description="N-acetyltransferase" evidence="1">
    <location>
        <begin position="179"/>
        <end position="318"/>
    </location>
</feature>
<evidence type="ECO:0000313" key="2">
    <source>
        <dbReference type="EMBL" id="MZQ83311.1"/>
    </source>
</evidence>
<dbReference type="Pfam" id="PF00583">
    <property type="entry name" value="Acetyltransf_1"/>
    <property type="match status" value="1"/>
</dbReference>
<dbReference type="AlphaFoldDB" id="A0A6L8V1A2"/>
<dbReference type="EMBL" id="WTUZ01000017">
    <property type="protein sequence ID" value="MZQ83311.1"/>
    <property type="molecule type" value="Genomic_DNA"/>
</dbReference>
<dbReference type="InterPro" id="IPR016181">
    <property type="entry name" value="Acyl_CoA_acyltransferase"/>
</dbReference>
<dbReference type="InterPro" id="IPR000182">
    <property type="entry name" value="GNAT_dom"/>
</dbReference>